<proteinExistence type="predicted"/>
<protein>
    <submittedName>
        <fullName evidence="1">Uncharacterized protein</fullName>
    </submittedName>
</protein>
<gene>
    <name evidence="1" type="ORF">TTRE_0000641701</name>
</gene>
<reference evidence="1" key="2">
    <citation type="submission" date="2014-03" db="EMBL/GenBank/DDBJ databases">
        <title>The whipworm genome and dual-species transcriptomics of an intimate host-pathogen interaction.</title>
        <authorList>
            <person name="Foth B.J."/>
            <person name="Tsai I.J."/>
            <person name="Reid A.J."/>
            <person name="Bancroft A.J."/>
            <person name="Nichol S."/>
            <person name="Tracey A."/>
            <person name="Holroyd N."/>
            <person name="Cotton J.A."/>
            <person name="Stanley E.J."/>
            <person name="Zarowiecki M."/>
            <person name="Liu J.Z."/>
            <person name="Huckvale T."/>
            <person name="Cooper P.J."/>
            <person name="Grencis R.K."/>
            <person name="Berriman M."/>
        </authorList>
    </citation>
    <scope>NUCLEOTIDE SEQUENCE [LARGE SCALE GENOMIC DNA]</scope>
</reference>
<dbReference type="GO" id="GO:0005794">
    <property type="term" value="C:Golgi apparatus"/>
    <property type="evidence" value="ECO:0007669"/>
    <property type="project" value="TreeGrafter"/>
</dbReference>
<dbReference type="GO" id="GO:0016323">
    <property type="term" value="C:basolateral plasma membrane"/>
    <property type="evidence" value="ECO:0007669"/>
    <property type="project" value="TreeGrafter"/>
</dbReference>
<dbReference type="GO" id="GO:0042157">
    <property type="term" value="P:lipoprotein metabolic process"/>
    <property type="evidence" value="ECO:0007669"/>
    <property type="project" value="TreeGrafter"/>
</dbReference>
<dbReference type="Proteomes" id="UP000030665">
    <property type="component" value="Unassembled WGS sequence"/>
</dbReference>
<dbReference type="InterPro" id="IPR039988">
    <property type="entry name" value="MTTP"/>
</dbReference>
<dbReference type="STRING" id="36087.A0A077ZE48"/>
<dbReference type="AlphaFoldDB" id="A0A077ZE48"/>
<dbReference type="GO" id="GO:0005548">
    <property type="term" value="F:phospholipid transporter activity"/>
    <property type="evidence" value="ECO:0007669"/>
    <property type="project" value="InterPro"/>
</dbReference>
<feature type="non-terminal residue" evidence="1">
    <location>
        <position position="1"/>
    </location>
</feature>
<keyword evidence="2" id="KW-1185">Reference proteome</keyword>
<sequence>IDRTLRRIVTNTCPTRQSFSRRALAAKILLEKNGLENLLQHLECAKGEEEKELCALTLAYVKNNWKTRLSYNLMALFEESVISESSFDIFVEENGGKNSLISVWRLRLPTLCLFSNMYPFKLGITSEGLQNHMKIKPKLEVHSSLFSVRQPSVVAFTDDDSMFNLIWQADGMTKTLVDFVVPFQTIDISLALSNGLFLSVRADAIIQFFIAGSLYVSVWYSTANVDVKEKKTLSFSLYHYYSQLTGGTIRRCNLSQVCSQQPIWTSQSFL</sequence>
<accession>A0A077ZE48</accession>
<name>A0A077ZE48_TRITR</name>
<evidence type="ECO:0000313" key="2">
    <source>
        <dbReference type="Proteomes" id="UP000030665"/>
    </source>
</evidence>
<organism evidence="1 2">
    <name type="scientific">Trichuris trichiura</name>
    <name type="common">Whipworm</name>
    <name type="synonym">Trichocephalus trichiurus</name>
    <dbReference type="NCBI Taxonomy" id="36087"/>
    <lineage>
        <taxon>Eukaryota</taxon>
        <taxon>Metazoa</taxon>
        <taxon>Ecdysozoa</taxon>
        <taxon>Nematoda</taxon>
        <taxon>Enoplea</taxon>
        <taxon>Dorylaimia</taxon>
        <taxon>Trichinellida</taxon>
        <taxon>Trichuridae</taxon>
        <taxon>Trichuris</taxon>
    </lineage>
</organism>
<reference evidence="1" key="1">
    <citation type="submission" date="2014-01" db="EMBL/GenBank/DDBJ databases">
        <authorList>
            <person name="Aslett M."/>
        </authorList>
    </citation>
    <scope>NUCLEOTIDE SEQUENCE</scope>
</reference>
<dbReference type="PANTHER" id="PTHR13024:SF0">
    <property type="entry name" value="MICROSOMAL TRIACYLGLYCEROL TRANSFER PROTEIN"/>
    <property type="match status" value="1"/>
</dbReference>
<dbReference type="PANTHER" id="PTHR13024">
    <property type="entry name" value="MICROSOMAL TRIGLYCERIDE TRANSFER PROTEIN, LARGE SUBUNIT"/>
    <property type="match status" value="1"/>
</dbReference>
<evidence type="ECO:0000313" key="1">
    <source>
        <dbReference type="EMBL" id="CDW58114.1"/>
    </source>
</evidence>
<dbReference type="EMBL" id="HG806266">
    <property type="protein sequence ID" value="CDW58114.1"/>
    <property type="molecule type" value="Genomic_DNA"/>
</dbReference>
<dbReference type="GO" id="GO:0005783">
    <property type="term" value="C:endoplasmic reticulum"/>
    <property type="evidence" value="ECO:0007669"/>
    <property type="project" value="TreeGrafter"/>
</dbReference>